<comment type="caution">
    <text evidence="8">Lacks conserved residue(s) required for the propagation of feature annotation.</text>
</comment>
<comment type="function">
    <text evidence="8">Regulatory subunit of the poly(A)-nuclease (PAN) deadenylation complex, one of two cytoplasmic mRNA deadenylases involved in mRNA turnover. PAN specifically shortens poly(A) tails of RNA and the activity is stimulated by poly(A)-binding protein PAB1. PAN deadenylation is followed by rapid degradation of the shortened mRNA tails by the CCR4-NOT complex. Deadenylated mRNAs are then degraded by two alternative mechanisms, namely exosome-mediated 3'-5' exonucleolytic degradation, or deadenlyation-dependent mRNA decaping and subsequent 5'-3' exonucleolytic degradation by XRN1. May also be involved in post-transcriptional maturation of mRNA poly(A) tails. PAN3 acts as a positive regulator for PAN activity, recruiting the catalytic subunit PAN2 to mRNA via its interaction with RNA and with PAB1.</text>
</comment>
<dbReference type="InterPro" id="IPR041332">
    <property type="entry name" value="Pan3_CK"/>
</dbReference>
<dbReference type="HAMAP" id="MF_03181">
    <property type="entry name" value="PAN3"/>
    <property type="match status" value="1"/>
</dbReference>
<dbReference type="GO" id="GO:0031251">
    <property type="term" value="C:PAN complex"/>
    <property type="evidence" value="ECO:0007669"/>
    <property type="project" value="UniProtKB-UniRule"/>
</dbReference>
<dbReference type="GO" id="GO:0006397">
    <property type="term" value="P:mRNA processing"/>
    <property type="evidence" value="ECO:0007669"/>
    <property type="project" value="UniProtKB-KW"/>
</dbReference>
<dbReference type="OrthoDB" id="204958at2759"/>
<dbReference type="Gene3D" id="6.10.250.3160">
    <property type="match status" value="1"/>
</dbReference>
<dbReference type="GO" id="GO:0000289">
    <property type="term" value="P:nuclear-transcribed mRNA poly(A) tail shortening"/>
    <property type="evidence" value="ECO:0007669"/>
    <property type="project" value="UniProtKB-UniRule"/>
</dbReference>
<dbReference type="GO" id="GO:0000932">
    <property type="term" value="C:P-body"/>
    <property type="evidence" value="ECO:0007669"/>
    <property type="project" value="TreeGrafter"/>
</dbReference>
<dbReference type="InterPro" id="IPR030844">
    <property type="entry name" value="PAN3"/>
</dbReference>
<dbReference type="InterPro" id="IPR011009">
    <property type="entry name" value="Kinase-like_dom_sf"/>
</dbReference>
<comment type="subcellular location">
    <subcellularLocation>
        <location evidence="1 8">Cytoplasm</location>
    </subcellularLocation>
</comment>
<keyword evidence="7 8" id="KW-0175">Coiled coil</keyword>
<feature type="zinc finger region" description="C3H1-type" evidence="9">
    <location>
        <begin position="15"/>
        <end position="44"/>
    </location>
</feature>
<keyword evidence="5 9" id="KW-0863">Zinc-finger</keyword>
<accession>A0A086STY7</accession>
<feature type="region of interest" description="Disordered" evidence="10">
    <location>
        <begin position="39"/>
        <end position="111"/>
    </location>
</feature>
<feature type="region of interest" description="Knob domain" evidence="8">
    <location>
        <begin position="480"/>
        <end position="581"/>
    </location>
</feature>
<dbReference type="Gene3D" id="1.20.5.5160">
    <property type="match status" value="1"/>
</dbReference>
<evidence type="ECO:0000256" key="6">
    <source>
        <dbReference type="ARBA" id="ARBA00022840"/>
    </source>
</evidence>
<keyword evidence="6 8" id="KW-0067">ATP-binding</keyword>
<dbReference type="PROSITE" id="PS50103">
    <property type="entry name" value="ZF_C3H1"/>
    <property type="match status" value="1"/>
</dbReference>
<keyword evidence="4 8" id="KW-0547">Nucleotide-binding</keyword>
<dbReference type="GO" id="GO:0008143">
    <property type="term" value="F:poly(A) binding"/>
    <property type="evidence" value="ECO:0007669"/>
    <property type="project" value="TreeGrafter"/>
</dbReference>
<feature type="coiled-coil region" evidence="8">
    <location>
        <begin position="441"/>
        <end position="479"/>
    </location>
</feature>
<dbReference type="GO" id="GO:0008270">
    <property type="term" value="F:zinc ion binding"/>
    <property type="evidence" value="ECO:0007669"/>
    <property type="project" value="UniProtKB-KW"/>
</dbReference>
<comment type="similarity">
    <text evidence="8">Belongs to the protein kinase superfamily. PAN3 family.</text>
</comment>
<feature type="compositionally biased region" description="Polar residues" evidence="10">
    <location>
        <begin position="98"/>
        <end position="107"/>
    </location>
</feature>
<keyword evidence="9" id="KW-0479">Metal-binding</keyword>
<comment type="subunit">
    <text evidence="8">Homodimer. Forms a heterotrimer with a catalytic subunit PAN2 to form the poly(A)-nuclease (PAN) deadenylation complex. Interacts (via PAM-2 motif) with poly(A)-binding protein PAB1 (via PABC domain), conferring substrate specificity of the enzyme complex.</text>
</comment>
<dbReference type="PANTHER" id="PTHR12272">
    <property type="entry name" value="DEADENYLATION COMPLEX SUBUNIT PAN3"/>
    <property type="match status" value="1"/>
</dbReference>
<organism evidence="12 13">
    <name type="scientific">Hapsidospora chrysogenum (strain ATCC 11550 / CBS 779.69 / DSM 880 / IAM 14645 / JCM 23072 / IMI 49137)</name>
    <name type="common">Acremonium chrysogenum</name>
    <dbReference type="NCBI Taxonomy" id="857340"/>
    <lineage>
        <taxon>Eukaryota</taxon>
        <taxon>Fungi</taxon>
        <taxon>Dikarya</taxon>
        <taxon>Ascomycota</taxon>
        <taxon>Pezizomycotina</taxon>
        <taxon>Sordariomycetes</taxon>
        <taxon>Hypocreomycetidae</taxon>
        <taxon>Hypocreales</taxon>
        <taxon>Bionectriaceae</taxon>
        <taxon>Hapsidospora</taxon>
    </lineage>
</organism>
<dbReference type="Gene3D" id="1.10.287.3700">
    <property type="match status" value="1"/>
</dbReference>
<dbReference type="InterPro" id="IPR000571">
    <property type="entry name" value="Znf_CCCH"/>
</dbReference>
<evidence type="ECO:0000256" key="7">
    <source>
        <dbReference type="ARBA" id="ARBA00023054"/>
    </source>
</evidence>
<dbReference type="AlphaFoldDB" id="A0A086STY7"/>
<keyword evidence="9" id="KW-0862">Zinc</keyword>
<dbReference type="SUPFAM" id="SSF56112">
    <property type="entry name" value="Protein kinase-like (PK-like)"/>
    <property type="match status" value="1"/>
</dbReference>
<dbReference type="GO" id="GO:0005524">
    <property type="term" value="F:ATP binding"/>
    <property type="evidence" value="ECO:0007669"/>
    <property type="project" value="UniProtKB-UniRule"/>
</dbReference>
<evidence type="ECO:0000256" key="9">
    <source>
        <dbReference type="PROSITE-ProRule" id="PRU00723"/>
    </source>
</evidence>
<dbReference type="STRING" id="857340.A0A086STY7"/>
<dbReference type="Pfam" id="PF18101">
    <property type="entry name" value="Pan3_CK"/>
    <property type="match status" value="1"/>
</dbReference>
<keyword evidence="3 8" id="KW-0507">mRNA processing</keyword>
<dbReference type="EMBL" id="JPKY01000188">
    <property type="protein sequence ID" value="KFH40569.1"/>
    <property type="molecule type" value="Genomic_DNA"/>
</dbReference>
<evidence type="ECO:0000313" key="12">
    <source>
        <dbReference type="EMBL" id="KFH40569.1"/>
    </source>
</evidence>
<gene>
    <name evidence="8" type="primary">PAN3</name>
    <name evidence="12" type="ORF">ACRE_087360</name>
</gene>
<feature type="compositionally biased region" description="Polar residues" evidence="10">
    <location>
        <begin position="39"/>
        <end position="87"/>
    </location>
</feature>
<dbReference type="FunFam" id="1.10.287.3700:FF:000001">
    <property type="entry name" value="PAN2-PAN3 deadenylation complex subunit PAN3"/>
    <property type="match status" value="1"/>
</dbReference>
<comment type="domain">
    <text evidence="8">The pseudokinase domain, the coiled-coil (CC), and C-terminal knob domain (CK) form a structural unit (PKC) that forms an extensive high-affinity interaction surface for PAN2.</text>
</comment>
<evidence type="ECO:0000256" key="1">
    <source>
        <dbReference type="ARBA" id="ARBA00004496"/>
    </source>
</evidence>
<comment type="domain">
    <text evidence="8">The N-terminal zinc finger binds to poly(A) RNA.</text>
</comment>
<comment type="domain">
    <text evidence="8">Contains a pseudokinase domain. The protein kinase domain is predicted to be catalytically inactive because some of the residues important for catalytic activity are substituted and it lacks the equivalent of the binding site for a peptide substrate. However, it has retained an ATP-binding site and ATP-binding is required for mRNA degradation, stimulating the activity of the PAN2 nuclease in vitro. The nucleotide-binding site is juxtaposed to the RNase active site of PAN2 in the complex and may actually bind nucleosides of a poly(A) RNA rather than ATP, feeding the poly(A)-tail to the active site of the deadenylase and thus increasing the efficiency with which this distributive enzyme degrades oligo(A) RNAs.</text>
</comment>
<evidence type="ECO:0000256" key="8">
    <source>
        <dbReference type="HAMAP-Rule" id="MF_03181"/>
    </source>
</evidence>
<feature type="binding site" evidence="8">
    <location>
        <position position="231"/>
    </location>
    <ligand>
        <name>ATP</name>
        <dbReference type="ChEBI" id="CHEBI:30616"/>
    </ligand>
</feature>
<proteinExistence type="inferred from homology"/>
<evidence type="ECO:0000256" key="10">
    <source>
        <dbReference type="SAM" id="MobiDB-lite"/>
    </source>
</evidence>
<evidence type="ECO:0000313" key="13">
    <source>
        <dbReference type="Proteomes" id="UP000029964"/>
    </source>
</evidence>
<feature type="binding site" evidence="8">
    <location>
        <begin position="339"/>
        <end position="340"/>
    </location>
    <ligand>
        <name>ATP</name>
        <dbReference type="ChEBI" id="CHEBI:30616"/>
    </ligand>
</feature>
<evidence type="ECO:0000259" key="11">
    <source>
        <dbReference type="PROSITE" id="PS50103"/>
    </source>
</evidence>
<feature type="binding site" evidence="8">
    <location>
        <begin position="280"/>
        <end position="287"/>
    </location>
    <ligand>
        <name>ATP</name>
        <dbReference type="ChEBI" id="CHEBI:30616"/>
    </ligand>
</feature>
<keyword evidence="2 8" id="KW-0963">Cytoplasm</keyword>
<evidence type="ECO:0000256" key="4">
    <source>
        <dbReference type="ARBA" id="ARBA00022741"/>
    </source>
</evidence>
<reference evidence="13" key="1">
    <citation type="journal article" date="2014" name="Genome Announc.">
        <title>Genome sequence and annotation of Acremonium chrysogenum, producer of the beta-lactam antibiotic cephalosporin C.</title>
        <authorList>
            <person name="Terfehr D."/>
            <person name="Dahlmann T.A."/>
            <person name="Specht T."/>
            <person name="Zadra I."/>
            <person name="Kuernsteiner H."/>
            <person name="Kueck U."/>
        </authorList>
    </citation>
    <scope>NUCLEOTIDE SEQUENCE [LARGE SCALE GENOMIC DNA]</scope>
    <source>
        <strain evidence="13">ATCC 11550 / CBS 779.69 / DSM 880 / IAM 14645 / JCM 23072 / IMI 49137</strain>
    </source>
</reference>
<protein>
    <recommendedName>
        <fullName evidence="8">PAN2-PAN3 deadenylation complex subunit PAN3</fullName>
    </recommendedName>
    <alternativeName>
        <fullName evidence="8">PAB1P-dependent poly(A)-specific ribonuclease</fullName>
    </alternativeName>
    <alternativeName>
        <fullName evidence="8">Poly(A)-nuclease deadenylation complex subunit 3</fullName>
        <shortName evidence="8">PAN deadenylation complex subunit 3</shortName>
    </alternativeName>
</protein>
<comment type="caution">
    <text evidence="12">The sequence shown here is derived from an EMBL/GenBank/DDBJ whole genome shotgun (WGS) entry which is preliminary data.</text>
</comment>
<name>A0A086STY7_HAPC1</name>
<dbReference type="Pfam" id="PF25586">
    <property type="entry name" value="zf-CCCH_PAN3"/>
    <property type="match status" value="1"/>
</dbReference>
<keyword evidence="13" id="KW-1185">Reference proteome</keyword>
<feature type="domain" description="C3H1-type" evidence="11">
    <location>
        <begin position="15"/>
        <end position="44"/>
    </location>
</feature>
<dbReference type="PANTHER" id="PTHR12272:SF11">
    <property type="entry name" value="PAN2-PAN3 DEADENYLATION COMPLEX SUBUNIT PAN3"/>
    <property type="match status" value="1"/>
</dbReference>
<sequence length="581" mass="65679">MRRQVGSPRPKGGRENKETLCRNVLIYGHCRYEDQGCTFNHDQNKGKSNQTDASKKTLNVESPSFTPATQQTTTRNVLSTQAANAPSFTPRGLGAATPTGSQDSEPASFNPAAIRDFTPGFDLNASNTFATPGQPLQHHLYANVGPRREDLLPYQRTTSDFFMPEDLRQEMVKKSEAALQVMPNSQLPRLDPYHSLVPLDTSNRKNPTVFGYSTWVYKAMSSKHGRIYCLRRLEGYRLTNEHAIRSVKEWRRVVSANVVRIHDAFTTRAFGDSSLIFVQDYHPLSRTLAEVHLTPDPAARFQQKSLIPEKVLWSYISQIATALKAIHSAHLAARCLDVTKIILTEKNRIRLNGCSILDVVQFEPRRPVQELQQEDLISFGRLMLGLATLTHPAELMDMNLLVDQTGKTYSVVLRDTIAWLLTPQSAAKPKTIDVFVQGVATHIVTSLEESQQREDELASHLSREVENGRIARLMMKLMAINERYEFNGEQAWSENGDKYILKLFRDYAFHQVDRDGNPVLDIGHMIRCLNKMDVGIEEKVNLTSRDGQTTFIISYRELKKMLISAFGELQTGKTVKPGKNY</sequence>
<dbReference type="Proteomes" id="UP000029964">
    <property type="component" value="Unassembled WGS sequence"/>
</dbReference>
<dbReference type="Gene3D" id="1.10.510.10">
    <property type="entry name" value="Transferase(Phosphotransferase) domain 1"/>
    <property type="match status" value="1"/>
</dbReference>
<evidence type="ECO:0000256" key="2">
    <source>
        <dbReference type="ARBA" id="ARBA00022490"/>
    </source>
</evidence>
<dbReference type="HOGENOM" id="CLU_016423_1_0_1"/>
<evidence type="ECO:0000256" key="5">
    <source>
        <dbReference type="ARBA" id="ARBA00022771"/>
    </source>
</evidence>
<evidence type="ECO:0000256" key="3">
    <source>
        <dbReference type="ARBA" id="ARBA00022664"/>
    </source>
</evidence>